<dbReference type="SMART" id="SM00850">
    <property type="entry name" value="LytTR"/>
    <property type="match status" value="1"/>
</dbReference>
<dbReference type="InterPro" id="IPR007492">
    <property type="entry name" value="LytTR_DNA-bd_dom"/>
</dbReference>
<dbReference type="Gene3D" id="3.40.50.2300">
    <property type="match status" value="1"/>
</dbReference>
<dbReference type="InterPro" id="IPR046947">
    <property type="entry name" value="LytR-like"/>
</dbReference>
<organism evidence="5 6">
    <name type="scientific">Marinagarivorans cellulosilyticus</name>
    <dbReference type="NCBI Taxonomy" id="2721545"/>
    <lineage>
        <taxon>Bacteria</taxon>
        <taxon>Pseudomonadati</taxon>
        <taxon>Pseudomonadota</taxon>
        <taxon>Gammaproteobacteria</taxon>
        <taxon>Cellvibrionales</taxon>
        <taxon>Cellvibrionaceae</taxon>
        <taxon>Marinagarivorans</taxon>
    </lineage>
</organism>
<dbReference type="SUPFAM" id="SSF52172">
    <property type="entry name" value="CheY-like"/>
    <property type="match status" value="1"/>
</dbReference>
<dbReference type="Gene3D" id="2.40.50.1020">
    <property type="entry name" value="LytTr DNA-binding domain"/>
    <property type="match status" value="1"/>
</dbReference>
<dbReference type="InterPro" id="IPR011006">
    <property type="entry name" value="CheY-like_superfamily"/>
</dbReference>
<gene>
    <name evidence="5" type="ORF">MARGE09_P2335</name>
</gene>
<dbReference type="PROSITE" id="PS50930">
    <property type="entry name" value="HTH_LYTTR"/>
    <property type="match status" value="1"/>
</dbReference>
<dbReference type="Proteomes" id="UP001320119">
    <property type="component" value="Chromosome"/>
</dbReference>
<dbReference type="PROSITE" id="PS50110">
    <property type="entry name" value="RESPONSE_REGULATORY"/>
    <property type="match status" value="1"/>
</dbReference>
<feature type="domain" description="Response regulatory" evidence="3">
    <location>
        <begin position="14"/>
        <end position="133"/>
    </location>
</feature>
<proteinExistence type="predicted"/>
<evidence type="ECO:0000259" key="3">
    <source>
        <dbReference type="PROSITE" id="PS50110"/>
    </source>
</evidence>
<keyword evidence="6" id="KW-1185">Reference proteome</keyword>
<dbReference type="AlphaFoldDB" id="A0AAN2BKK7"/>
<dbReference type="PANTHER" id="PTHR37299">
    <property type="entry name" value="TRANSCRIPTIONAL REGULATOR-RELATED"/>
    <property type="match status" value="1"/>
</dbReference>
<feature type="modified residue" description="4-aspartylphosphate" evidence="2">
    <location>
        <position position="65"/>
    </location>
</feature>
<dbReference type="GO" id="GO:0000156">
    <property type="term" value="F:phosphorelay response regulator activity"/>
    <property type="evidence" value="ECO:0007669"/>
    <property type="project" value="InterPro"/>
</dbReference>
<dbReference type="SMART" id="SM00448">
    <property type="entry name" value="REC"/>
    <property type="match status" value="1"/>
</dbReference>
<dbReference type="PANTHER" id="PTHR37299:SF1">
    <property type="entry name" value="STAGE 0 SPORULATION PROTEIN A HOMOLOG"/>
    <property type="match status" value="1"/>
</dbReference>
<dbReference type="EMBL" id="AP023086">
    <property type="protein sequence ID" value="BCD98134.1"/>
    <property type="molecule type" value="Genomic_DNA"/>
</dbReference>
<dbReference type="KEGG" id="marq:MARGE09_P2335"/>
<dbReference type="GO" id="GO:0003677">
    <property type="term" value="F:DNA binding"/>
    <property type="evidence" value="ECO:0007669"/>
    <property type="project" value="InterPro"/>
</dbReference>
<reference evidence="5 6" key="1">
    <citation type="journal article" date="2022" name="IScience">
        <title>An ultrasensitive nanofiber-based assay for enzymatic hydrolysis and deep-sea microbial degradation of cellulose.</title>
        <authorList>
            <person name="Tsudome M."/>
            <person name="Tachioka M."/>
            <person name="Miyazaki M."/>
            <person name="Uchimura K."/>
            <person name="Tsuda M."/>
            <person name="Takaki Y."/>
            <person name="Deguchi S."/>
        </authorList>
    </citation>
    <scope>NUCLEOTIDE SEQUENCE [LARGE SCALE GENOMIC DNA]</scope>
    <source>
        <strain evidence="5 6">GE09</strain>
    </source>
</reference>
<keyword evidence="2" id="KW-0597">Phosphoprotein</keyword>
<feature type="domain" description="HTH LytTR-type" evidence="4">
    <location>
        <begin position="156"/>
        <end position="258"/>
    </location>
</feature>
<evidence type="ECO:0000259" key="4">
    <source>
        <dbReference type="PROSITE" id="PS50930"/>
    </source>
</evidence>
<evidence type="ECO:0000313" key="5">
    <source>
        <dbReference type="EMBL" id="BCD98134.1"/>
    </source>
</evidence>
<dbReference type="InterPro" id="IPR001789">
    <property type="entry name" value="Sig_transdc_resp-reg_receiver"/>
</dbReference>
<evidence type="ECO:0000256" key="2">
    <source>
        <dbReference type="PROSITE-ProRule" id="PRU00169"/>
    </source>
</evidence>
<dbReference type="Pfam" id="PF04397">
    <property type="entry name" value="LytTR"/>
    <property type="match status" value="1"/>
</dbReference>
<evidence type="ECO:0000313" key="6">
    <source>
        <dbReference type="Proteomes" id="UP001320119"/>
    </source>
</evidence>
<dbReference type="Pfam" id="PF00072">
    <property type="entry name" value="Response_reg"/>
    <property type="match status" value="1"/>
</dbReference>
<sequence>MVKTMTHSSPLPISAIIVDDEPLAREGLKLRLQQHPQVIIVAECQNMLEAEAATKAHAPDVIFLDIEMSQTNSLDYLQSNSAQDGTFTQERPWIIFVTGYHNYAVDAFNVNALDYLVKPVEQSRLKKALIKIEERLISLQRSGDSEGAPSPYVDKLIIKEQGSSVILACSKIDWIEAAGDYMGVHAEGAVHILRTTMKELEQDLDPKIFKRIHRSIIVNIRQIYKISPHTSGESFLHLKCGDKLKVSRSYKNKIRDLL</sequence>
<name>A0AAN2BKK7_9GAMM</name>
<evidence type="ECO:0000256" key="1">
    <source>
        <dbReference type="ARBA" id="ARBA00023012"/>
    </source>
</evidence>
<keyword evidence="1" id="KW-0902">Two-component regulatory system</keyword>
<accession>A0AAN2BKK7</accession>
<protein>
    <submittedName>
        <fullName evidence="5">Two-component system, LytTR family, response regulator</fullName>
    </submittedName>
</protein>